<feature type="compositionally biased region" description="Low complexity" evidence="1">
    <location>
        <begin position="28"/>
        <end position="38"/>
    </location>
</feature>
<accession>A0AAP0DZ59</accession>
<evidence type="ECO:0000313" key="2">
    <source>
        <dbReference type="EMBL" id="KAK9083666.1"/>
    </source>
</evidence>
<name>A0AAP0DZ59_9MAGN</name>
<comment type="caution">
    <text evidence="2">The sequence shown here is derived from an EMBL/GenBank/DDBJ whole genome shotgun (WGS) entry which is preliminary data.</text>
</comment>
<feature type="compositionally biased region" description="Basic and acidic residues" evidence="1">
    <location>
        <begin position="39"/>
        <end position="52"/>
    </location>
</feature>
<organism evidence="2 3">
    <name type="scientific">Stephania cephalantha</name>
    <dbReference type="NCBI Taxonomy" id="152367"/>
    <lineage>
        <taxon>Eukaryota</taxon>
        <taxon>Viridiplantae</taxon>
        <taxon>Streptophyta</taxon>
        <taxon>Embryophyta</taxon>
        <taxon>Tracheophyta</taxon>
        <taxon>Spermatophyta</taxon>
        <taxon>Magnoliopsida</taxon>
        <taxon>Ranunculales</taxon>
        <taxon>Menispermaceae</taxon>
        <taxon>Menispermoideae</taxon>
        <taxon>Cissampelideae</taxon>
        <taxon>Stephania</taxon>
    </lineage>
</organism>
<evidence type="ECO:0000313" key="3">
    <source>
        <dbReference type="Proteomes" id="UP001419268"/>
    </source>
</evidence>
<feature type="region of interest" description="Disordered" evidence="1">
    <location>
        <begin position="28"/>
        <end position="59"/>
    </location>
</feature>
<protein>
    <submittedName>
        <fullName evidence="2">Uncharacterized protein</fullName>
    </submittedName>
</protein>
<proteinExistence type="predicted"/>
<sequence>MEGLGVGCRVRKSRRERDVLRFAISRASQRSGGVAARAAARETRSATDERPMPPDPRIGTTASVAVAAQLAAMARSSVMQATQRARRQGSA</sequence>
<dbReference type="Proteomes" id="UP001419268">
    <property type="component" value="Unassembled WGS sequence"/>
</dbReference>
<keyword evidence="3" id="KW-1185">Reference proteome</keyword>
<gene>
    <name evidence="2" type="ORF">Scep_030137</name>
</gene>
<dbReference type="EMBL" id="JBBNAG010000013">
    <property type="protein sequence ID" value="KAK9083666.1"/>
    <property type="molecule type" value="Genomic_DNA"/>
</dbReference>
<reference evidence="2 3" key="1">
    <citation type="submission" date="2024-01" db="EMBL/GenBank/DDBJ databases">
        <title>Genome assemblies of Stephania.</title>
        <authorList>
            <person name="Yang L."/>
        </authorList>
    </citation>
    <scope>NUCLEOTIDE SEQUENCE [LARGE SCALE GENOMIC DNA]</scope>
    <source>
        <strain evidence="2">JXDWG</strain>
        <tissue evidence="2">Leaf</tissue>
    </source>
</reference>
<dbReference type="AlphaFoldDB" id="A0AAP0DZ59"/>
<evidence type="ECO:0000256" key="1">
    <source>
        <dbReference type="SAM" id="MobiDB-lite"/>
    </source>
</evidence>